<keyword evidence="3 5" id="KW-1133">Transmembrane helix</keyword>
<evidence type="ECO:0000256" key="3">
    <source>
        <dbReference type="ARBA" id="ARBA00022989"/>
    </source>
</evidence>
<feature type="transmembrane region" description="Helical" evidence="5">
    <location>
        <begin position="308"/>
        <end position="327"/>
    </location>
</feature>
<feature type="transmembrane region" description="Helical" evidence="5">
    <location>
        <begin position="246"/>
        <end position="265"/>
    </location>
</feature>
<dbReference type="Proteomes" id="UP001595844">
    <property type="component" value="Unassembled WGS sequence"/>
</dbReference>
<evidence type="ECO:0000256" key="4">
    <source>
        <dbReference type="ARBA" id="ARBA00023136"/>
    </source>
</evidence>
<protein>
    <submittedName>
        <fullName evidence="7">MFS transporter</fullName>
    </submittedName>
</protein>
<dbReference type="PANTHER" id="PTHR23528">
    <property type="match status" value="1"/>
</dbReference>
<proteinExistence type="predicted"/>
<feature type="transmembrane region" description="Helical" evidence="5">
    <location>
        <begin position="277"/>
        <end position="299"/>
    </location>
</feature>
<dbReference type="Gene3D" id="1.20.1250.20">
    <property type="entry name" value="MFS general substrate transporter like domains"/>
    <property type="match status" value="2"/>
</dbReference>
<evidence type="ECO:0000259" key="6">
    <source>
        <dbReference type="PROSITE" id="PS50850"/>
    </source>
</evidence>
<dbReference type="PANTHER" id="PTHR23528:SF1">
    <property type="entry name" value="MAJOR FACILITATOR SUPERFAMILY (MFS) PROFILE DOMAIN-CONTAINING PROTEIN"/>
    <property type="match status" value="1"/>
</dbReference>
<dbReference type="InterPro" id="IPR005829">
    <property type="entry name" value="Sugar_transporter_CS"/>
</dbReference>
<reference evidence="8" key="1">
    <citation type="journal article" date="2019" name="Int. J. Syst. Evol. Microbiol.">
        <title>The Global Catalogue of Microorganisms (GCM) 10K type strain sequencing project: providing services to taxonomists for standard genome sequencing and annotation.</title>
        <authorList>
            <consortium name="The Broad Institute Genomics Platform"/>
            <consortium name="The Broad Institute Genome Sequencing Center for Infectious Disease"/>
            <person name="Wu L."/>
            <person name="Ma J."/>
        </authorList>
    </citation>
    <scope>NUCLEOTIDE SEQUENCE [LARGE SCALE GENOMIC DNA]</scope>
    <source>
        <strain evidence="8">IBRC-M 10490</strain>
    </source>
</reference>
<feature type="transmembrane region" description="Helical" evidence="5">
    <location>
        <begin position="368"/>
        <end position="394"/>
    </location>
</feature>
<comment type="subcellular location">
    <subcellularLocation>
        <location evidence="1">Cell membrane</location>
        <topology evidence="1">Multi-pass membrane protein</topology>
    </subcellularLocation>
</comment>
<organism evidence="7 8">
    <name type="scientific">Nocardia halotolerans</name>
    <dbReference type="NCBI Taxonomy" id="1755878"/>
    <lineage>
        <taxon>Bacteria</taxon>
        <taxon>Bacillati</taxon>
        <taxon>Actinomycetota</taxon>
        <taxon>Actinomycetes</taxon>
        <taxon>Mycobacteriales</taxon>
        <taxon>Nocardiaceae</taxon>
        <taxon>Nocardia</taxon>
    </lineage>
</organism>
<dbReference type="RefSeq" id="WP_378564471.1">
    <property type="nucleotide sequence ID" value="NZ_JBHSDL010000025.1"/>
</dbReference>
<evidence type="ECO:0000313" key="8">
    <source>
        <dbReference type="Proteomes" id="UP001595844"/>
    </source>
</evidence>
<sequence length="425" mass="44305">MRPTTEPVAAPPTTPAPDRPKVGPGYIAMLMLGGCGAFMAYITVLAFSLAVRVDALAPGHPEYLGYLAGLGGVVSLVSGPVVGVLSDRVRTRFGRRRPVLVTGAVVGTSALAVVGLAPNLGVLALGWVLTVLGWSAAMSSITALQADKLPGNQRGTVAGFTGFAQQGAPVLGVVVAGLLAHHGLLLTLVPGLIGLALLLPLVLFAAEADTRAATFDEPLTVPTMMRKYRYNPRHYPDFSWEWLGKFCFYSGLALATTFQTFFLAHRLELEVAEVAHAVAWVSLTGVAAATFGSIGAGYLSDRLGRRRVFILVAAIVYACGAATYAFAPNLATFMAAACLCNFGIGAFAAVDQAITLDILPDLREAGRFMAIAGLAHTVSRSTAPLIAPLVLTIGGGDNYTLLYLIAATLVLLAGLVIRFGVKGVR</sequence>
<evidence type="ECO:0000313" key="7">
    <source>
        <dbReference type="EMBL" id="MFC4376183.1"/>
    </source>
</evidence>
<dbReference type="PROSITE" id="PS00216">
    <property type="entry name" value="SUGAR_TRANSPORT_1"/>
    <property type="match status" value="1"/>
</dbReference>
<keyword evidence="4 5" id="KW-0472">Membrane</keyword>
<dbReference type="SUPFAM" id="SSF103473">
    <property type="entry name" value="MFS general substrate transporter"/>
    <property type="match status" value="1"/>
</dbReference>
<gene>
    <name evidence="7" type="ORF">ACFO5K_18975</name>
</gene>
<evidence type="ECO:0000256" key="1">
    <source>
        <dbReference type="ARBA" id="ARBA00004651"/>
    </source>
</evidence>
<dbReference type="PROSITE" id="PS51257">
    <property type="entry name" value="PROKAR_LIPOPROTEIN"/>
    <property type="match status" value="1"/>
</dbReference>
<feature type="transmembrane region" description="Helical" evidence="5">
    <location>
        <begin position="185"/>
        <end position="206"/>
    </location>
</feature>
<evidence type="ECO:0000256" key="5">
    <source>
        <dbReference type="SAM" id="Phobius"/>
    </source>
</evidence>
<keyword evidence="8" id="KW-1185">Reference proteome</keyword>
<feature type="transmembrane region" description="Helical" evidence="5">
    <location>
        <begin position="400"/>
        <end position="421"/>
    </location>
</feature>
<dbReference type="CDD" id="cd06174">
    <property type="entry name" value="MFS"/>
    <property type="match status" value="1"/>
</dbReference>
<dbReference type="InterPro" id="IPR011701">
    <property type="entry name" value="MFS"/>
</dbReference>
<feature type="transmembrane region" description="Helical" evidence="5">
    <location>
        <begin position="333"/>
        <end position="356"/>
    </location>
</feature>
<feature type="transmembrane region" description="Helical" evidence="5">
    <location>
        <begin position="98"/>
        <end position="118"/>
    </location>
</feature>
<keyword evidence="2 5" id="KW-0812">Transmembrane</keyword>
<evidence type="ECO:0000256" key="2">
    <source>
        <dbReference type="ARBA" id="ARBA00022692"/>
    </source>
</evidence>
<feature type="transmembrane region" description="Helical" evidence="5">
    <location>
        <begin position="63"/>
        <end position="86"/>
    </location>
</feature>
<accession>A0ABV8VJE0</accession>
<dbReference type="EMBL" id="JBHSDL010000025">
    <property type="protein sequence ID" value="MFC4376183.1"/>
    <property type="molecule type" value="Genomic_DNA"/>
</dbReference>
<name>A0ABV8VJE0_9NOCA</name>
<feature type="transmembrane region" description="Helical" evidence="5">
    <location>
        <begin position="124"/>
        <end position="144"/>
    </location>
</feature>
<comment type="caution">
    <text evidence="7">The sequence shown here is derived from an EMBL/GenBank/DDBJ whole genome shotgun (WGS) entry which is preliminary data.</text>
</comment>
<feature type="transmembrane region" description="Helical" evidence="5">
    <location>
        <begin position="26"/>
        <end position="51"/>
    </location>
</feature>
<dbReference type="PROSITE" id="PS50850">
    <property type="entry name" value="MFS"/>
    <property type="match status" value="1"/>
</dbReference>
<feature type="transmembrane region" description="Helical" evidence="5">
    <location>
        <begin position="156"/>
        <end position="179"/>
    </location>
</feature>
<dbReference type="InterPro" id="IPR036259">
    <property type="entry name" value="MFS_trans_sf"/>
</dbReference>
<feature type="domain" description="Major facilitator superfamily (MFS) profile" evidence="6">
    <location>
        <begin position="29"/>
        <end position="425"/>
    </location>
</feature>
<dbReference type="InterPro" id="IPR020846">
    <property type="entry name" value="MFS_dom"/>
</dbReference>
<dbReference type="Pfam" id="PF07690">
    <property type="entry name" value="MFS_1"/>
    <property type="match status" value="1"/>
</dbReference>